<accession>F0R993</accession>
<sequence length="153" mass="17994">MKHIKYKVYEREPDKALIVSYSDLESHTSYKIGKRKFVGKKAKIEAIFRLTGIRLSNEYTTEQVNQYLSENLFGTSAWYQYRRIYNEVVNEKVVSQEEYIFKYNLLCELSDEGLNLPPDDAKIIYFVSTWLSGESVAYYQGINNPFISIKKDE</sequence>
<dbReference type="AlphaFoldDB" id="F0R993"/>
<evidence type="ECO:0000313" key="1">
    <source>
        <dbReference type="EMBL" id="ADY38214.1"/>
    </source>
</evidence>
<protein>
    <submittedName>
        <fullName evidence="1">Uncharacterized protein</fullName>
    </submittedName>
</protein>
<evidence type="ECO:0000313" key="2">
    <source>
        <dbReference type="Proteomes" id="UP000007486"/>
    </source>
</evidence>
<proteinExistence type="predicted"/>
<keyword evidence="2" id="KW-1185">Reference proteome</keyword>
<dbReference type="RefSeq" id="WP_013619567.1">
    <property type="nucleotide sequence ID" value="NC_015165.1"/>
</dbReference>
<dbReference type="KEGG" id="bsa:Bacsa_3693"/>
<gene>
    <name evidence="1" type="ordered locus">Bacsa_3693</name>
</gene>
<organism evidence="1 2">
    <name type="scientific">Phocaeicola salanitronis (strain DSM 18170 / JCM 13657 / CCUG 60908 / BL78)</name>
    <name type="common">Bacteroides salanitronis</name>
    <dbReference type="NCBI Taxonomy" id="667015"/>
    <lineage>
        <taxon>Bacteria</taxon>
        <taxon>Pseudomonadati</taxon>
        <taxon>Bacteroidota</taxon>
        <taxon>Bacteroidia</taxon>
        <taxon>Bacteroidales</taxon>
        <taxon>Bacteroidaceae</taxon>
        <taxon>Phocaeicola</taxon>
    </lineage>
</organism>
<reference evidence="2" key="1">
    <citation type="journal article" date="2011" name="Stand. Genomic Sci.">
        <title>Complete genome sequence of Bacteroides salanitronis type strain (BL78).</title>
        <authorList>
            <person name="Gronow S."/>
            <person name="Held B."/>
            <person name="Lucas S."/>
            <person name="Lapidus A."/>
            <person name="Del Rio T.G."/>
            <person name="Nolan M."/>
            <person name="Tice H."/>
            <person name="Deshpande S."/>
            <person name="Cheng J.F."/>
            <person name="Pitluck S."/>
            <person name="Liolios K."/>
            <person name="Pagani I."/>
            <person name="Ivanova N."/>
            <person name="Mavromatis K."/>
            <person name="Pati A."/>
            <person name="Tapia R."/>
            <person name="Han C."/>
            <person name="Goodwin L."/>
            <person name="Chen A."/>
            <person name="Palaniappan K."/>
            <person name="Land M."/>
            <person name="Hauser L."/>
            <person name="Chang Y.J."/>
            <person name="Jeffries C.D."/>
            <person name="Brambilla E.M."/>
            <person name="Rohde M."/>
            <person name="Goker M."/>
            <person name="Detter J.C."/>
            <person name="Woyke T."/>
            <person name="Bristow J."/>
            <person name="Markowitz V."/>
            <person name="Hugenholtz P."/>
            <person name="Kyrpides N.C."/>
            <person name="Klenk H.P."/>
            <person name="Eisen J.A."/>
        </authorList>
    </citation>
    <scope>NUCLEOTIDE SEQUENCE [LARGE SCALE GENOMIC DNA]</scope>
    <source>
        <strain evidence="2">DSM 18170</strain>
    </source>
</reference>
<geneLocation type="plasmid" evidence="1 2">
    <name>pBACSA01</name>
</geneLocation>
<name>F0R993_PHOSB</name>
<keyword evidence="1" id="KW-0614">Plasmid</keyword>
<dbReference type="HOGENOM" id="CLU_1709612_0_0_10"/>
<reference evidence="1 2" key="2">
    <citation type="submission" date="2011-02" db="EMBL/GenBank/DDBJ databases">
        <title>The complete sequence of plasmid1 of Bacteroides salanitronis DSM 18170.</title>
        <authorList>
            <consortium name="US DOE Joint Genome Institute (JGI-PGF)"/>
            <person name="Lucas S."/>
            <person name="Copeland A."/>
            <person name="Lapidus A."/>
            <person name="Goodwin L."/>
            <person name="Pitluck S."/>
            <person name="Kyrpides N."/>
            <person name="Mavromatis K."/>
            <person name="Ivanova N."/>
            <person name="Mikhailova N."/>
            <person name="Teshima H."/>
            <person name="Misra M."/>
            <person name="Detter J.C."/>
            <person name="Han C."/>
            <person name="Larimer F."/>
            <person name="Land M."/>
            <person name="Hauser L."/>
            <person name="Markowitz V."/>
            <person name="Cheng J.-F."/>
            <person name="Hugenholtz P."/>
            <person name="Woyke T."/>
            <person name="Wu D."/>
            <person name="Gronow S."/>
            <person name="Wellnitz S."/>
            <person name="Brambilla E."/>
            <person name="Klenk H.-P."/>
            <person name="Eisen J.A."/>
        </authorList>
    </citation>
    <scope>NUCLEOTIDE SEQUENCE [LARGE SCALE GENOMIC DNA]</scope>
    <source>
        <strain evidence="1 2">DSM 18170</strain>
        <plasmid evidence="1 2">pBACSA01</plasmid>
    </source>
</reference>
<dbReference type="EMBL" id="CP002531">
    <property type="protein sequence ID" value="ADY38214.1"/>
    <property type="molecule type" value="Genomic_DNA"/>
</dbReference>
<dbReference type="OrthoDB" id="1029807at2"/>
<dbReference type="Proteomes" id="UP000007486">
    <property type="component" value="Plasmid pBACSA01"/>
</dbReference>